<protein>
    <submittedName>
        <fullName evidence="1">6260_t:CDS:1</fullName>
    </submittedName>
</protein>
<sequence length="73" mass="8488">VHVTRILGVGGPEDDRRYHVTRNFCGRPEIKERYINSEDDLPENWFESSKPQDDFDRQEIEESLLGAAVLNVE</sequence>
<proteinExistence type="predicted"/>
<comment type="caution">
    <text evidence="1">The sequence shown here is derived from an EMBL/GenBank/DDBJ whole genome shotgun (WGS) entry which is preliminary data.</text>
</comment>
<gene>
    <name evidence="1" type="ORF">GMARGA_LOCUS34405</name>
</gene>
<keyword evidence="2" id="KW-1185">Reference proteome</keyword>
<organism evidence="1 2">
    <name type="scientific">Gigaspora margarita</name>
    <dbReference type="NCBI Taxonomy" id="4874"/>
    <lineage>
        <taxon>Eukaryota</taxon>
        <taxon>Fungi</taxon>
        <taxon>Fungi incertae sedis</taxon>
        <taxon>Mucoromycota</taxon>
        <taxon>Glomeromycotina</taxon>
        <taxon>Glomeromycetes</taxon>
        <taxon>Diversisporales</taxon>
        <taxon>Gigasporaceae</taxon>
        <taxon>Gigaspora</taxon>
    </lineage>
</organism>
<dbReference type="Proteomes" id="UP000789901">
    <property type="component" value="Unassembled WGS sequence"/>
</dbReference>
<evidence type="ECO:0000313" key="1">
    <source>
        <dbReference type="EMBL" id="CAG8839344.1"/>
    </source>
</evidence>
<accession>A0ABN7WRY6</accession>
<reference evidence="1 2" key="1">
    <citation type="submission" date="2021-06" db="EMBL/GenBank/DDBJ databases">
        <authorList>
            <person name="Kallberg Y."/>
            <person name="Tangrot J."/>
            <person name="Rosling A."/>
        </authorList>
    </citation>
    <scope>NUCLEOTIDE SEQUENCE [LARGE SCALE GENOMIC DNA]</scope>
    <source>
        <strain evidence="1 2">120-4 pot B 10/14</strain>
    </source>
</reference>
<feature type="non-terminal residue" evidence="1">
    <location>
        <position position="1"/>
    </location>
</feature>
<evidence type="ECO:0000313" key="2">
    <source>
        <dbReference type="Proteomes" id="UP000789901"/>
    </source>
</evidence>
<feature type="non-terminal residue" evidence="1">
    <location>
        <position position="73"/>
    </location>
</feature>
<dbReference type="EMBL" id="CAJVQB010060222">
    <property type="protein sequence ID" value="CAG8839344.1"/>
    <property type="molecule type" value="Genomic_DNA"/>
</dbReference>
<name>A0ABN7WRY6_GIGMA</name>